<proteinExistence type="predicted"/>
<gene>
    <name evidence="2" type="ORF">LSH36_465g01037</name>
</gene>
<reference evidence="2" key="1">
    <citation type="journal article" date="2023" name="Mol. Biol. Evol.">
        <title>Third-Generation Sequencing Reveals the Adaptive Role of the Epigenome in Three Deep-Sea Polychaetes.</title>
        <authorList>
            <person name="Perez M."/>
            <person name="Aroh O."/>
            <person name="Sun Y."/>
            <person name="Lan Y."/>
            <person name="Juniper S.K."/>
            <person name="Young C.R."/>
            <person name="Angers B."/>
            <person name="Qian P.Y."/>
        </authorList>
    </citation>
    <scope>NUCLEOTIDE SEQUENCE</scope>
    <source>
        <strain evidence="2">P08H-3</strain>
    </source>
</reference>
<name>A0AAD9JAT4_9ANNE</name>
<evidence type="ECO:0000256" key="1">
    <source>
        <dbReference type="SAM" id="MobiDB-lite"/>
    </source>
</evidence>
<keyword evidence="3" id="KW-1185">Reference proteome</keyword>
<evidence type="ECO:0000313" key="2">
    <source>
        <dbReference type="EMBL" id="KAK2149136.1"/>
    </source>
</evidence>
<feature type="compositionally biased region" description="Polar residues" evidence="1">
    <location>
        <begin position="49"/>
        <end position="70"/>
    </location>
</feature>
<feature type="region of interest" description="Disordered" evidence="1">
    <location>
        <begin position="25"/>
        <end position="44"/>
    </location>
</feature>
<dbReference type="Proteomes" id="UP001208570">
    <property type="component" value="Unassembled WGS sequence"/>
</dbReference>
<sequence length="351" mass="39560">MMSNESGMRTGLVEPNKINSRIVKRNKHPKHHTSEDQYNRGLTLFPNSDSECESSISTNRRVSPVGNTDPTEAGEGFTGELRASYSSSSMSDVENELEGICIRDHSRAHCALSRQSLELCNKSFQVSNTGFLQKMLVSPKLDSEAHRDTLKRTSVHWLVPLDQLMLLDQLVLQKLLHHLMNALEDVEGIKEGEIQQWAPFLHFRLTYDGPLSGRYLSIVGIGLASVNTCPYGDGSCTLDLWGSSCSEISLDPYELSYYGVTGCESRGQRWSLVYGLYRKGGTTEGWYYVLLSPFDFVRLFRDSSEVISTLHYSTTHITQTGGQELLYQECQSGIRWQCFFVFYVSSTEVDL</sequence>
<dbReference type="EMBL" id="JAODUP010000465">
    <property type="protein sequence ID" value="KAK2149136.1"/>
    <property type="molecule type" value="Genomic_DNA"/>
</dbReference>
<comment type="caution">
    <text evidence="2">The sequence shown here is derived from an EMBL/GenBank/DDBJ whole genome shotgun (WGS) entry which is preliminary data.</text>
</comment>
<evidence type="ECO:0000313" key="3">
    <source>
        <dbReference type="Proteomes" id="UP001208570"/>
    </source>
</evidence>
<feature type="region of interest" description="Disordered" evidence="1">
    <location>
        <begin position="49"/>
        <end position="78"/>
    </location>
</feature>
<organism evidence="2 3">
    <name type="scientific">Paralvinella palmiformis</name>
    <dbReference type="NCBI Taxonomy" id="53620"/>
    <lineage>
        <taxon>Eukaryota</taxon>
        <taxon>Metazoa</taxon>
        <taxon>Spiralia</taxon>
        <taxon>Lophotrochozoa</taxon>
        <taxon>Annelida</taxon>
        <taxon>Polychaeta</taxon>
        <taxon>Sedentaria</taxon>
        <taxon>Canalipalpata</taxon>
        <taxon>Terebellida</taxon>
        <taxon>Terebelliformia</taxon>
        <taxon>Alvinellidae</taxon>
        <taxon>Paralvinella</taxon>
    </lineage>
</organism>
<protein>
    <submittedName>
        <fullName evidence="2">Uncharacterized protein</fullName>
    </submittedName>
</protein>
<accession>A0AAD9JAT4</accession>
<dbReference type="AlphaFoldDB" id="A0AAD9JAT4"/>